<name>A0ABX0X6J8_9BACT</name>
<feature type="domain" description="Helicase C-terminal" evidence="14">
    <location>
        <begin position="214"/>
        <end position="360"/>
    </location>
</feature>
<evidence type="ECO:0000256" key="7">
    <source>
        <dbReference type="ARBA" id="ARBA00023125"/>
    </source>
</evidence>
<dbReference type="CDD" id="cd17920">
    <property type="entry name" value="DEXHc_RecQ"/>
    <property type="match status" value="1"/>
</dbReference>
<comment type="caution">
    <text evidence="15">The sequence shown here is derived from an EMBL/GenBank/DDBJ whole genome shotgun (WGS) entry which is preliminary data.</text>
</comment>
<dbReference type="SMART" id="SM00487">
    <property type="entry name" value="DEXDc"/>
    <property type="match status" value="1"/>
</dbReference>
<evidence type="ECO:0000259" key="13">
    <source>
        <dbReference type="PROSITE" id="PS51192"/>
    </source>
</evidence>
<dbReference type="Proteomes" id="UP000770785">
    <property type="component" value="Unassembled WGS sequence"/>
</dbReference>
<dbReference type="NCBIfam" id="TIGR00614">
    <property type="entry name" value="recQ_fam"/>
    <property type="match status" value="1"/>
</dbReference>
<dbReference type="InterPro" id="IPR032284">
    <property type="entry name" value="RecQ_Zn-bd"/>
</dbReference>
<dbReference type="Pfam" id="PF16124">
    <property type="entry name" value="RecQ_Zn_bind"/>
    <property type="match status" value="1"/>
</dbReference>
<evidence type="ECO:0000256" key="8">
    <source>
        <dbReference type="ARBA" id="ARBA00023235"/>
    </source>
</evidence>
<dbReference type="Pfam" id="PF00271">
    <property type="entry name" value="Helicase_C"/>
    <property type="match status" value="1"/>
</dbReference>
<evidence type="ECO:0000259" key="14">
    <source>
        <dbReference type="PROSITE" id="PS51194"/>
    </source>
</evidence>
<evidence type="ECO:0000313" key="16">
    <source>
        <dbReference type="Proteomes" id="UP000770785"/>
    </source>
</evidence>
<evidence type="ECO:0000256" key="5">
    <source>
        <dbReference type="ARBA" id="ARBA00022806"/>
    </source>
</evidence>
<dbReference type="SMART" id="SM00490">
    <property type="entry name" value="HELICc"/>
    <property type="match status" value="1"/>
</dbReference>
<feature type="domain" description="Helicase ATP-binding" evidence="13">
    <location>
        <begin position="24"/>
        <end position="192"/>
    </location>
</feature>
<dbReference type="EMBL" id="JAATJH010000001">
    <property type="protein sequence ID" value="NJC24841.1"/>
    <property type="molecule type" value="Genomic_DNA"/>
</dbReference>
<dbReference type="InterPro" id="IPR001650">
    <property type="entry name" value="Helicase_C-like"/>
</dbReference>
<reference evidence="15 16" key="1">
    <citation type="submission" date="2020-03" db="EMBL/GenBank/DDBJ databases">
        <title>Genomic Encyclopedia of Type Strains, Phase IV (KMG-IV): sequencing the most valuable type-strain genomes for metagenomic binning, comparative biology and taxonomic classification.</title>
        <authorList>
            <person name="Goeker M."/>
        </authorList>
    </citation>
    <scope>NUCLEOTIDE SEQUENCE [LARGE SCALE GENOMIC DNA]</scope>
    <source>
        <strain evidence="15 16">DSM 105096</strain>
    </source>
</reference>
<dbReference type="Gene3D" id="3.40.50.300">
    <property type="entry name" value="P-loop containing nucleotide triphosphate hydrolases"/>
    <property type="match status" value="2"/>
</dbReference>
<dbReference type="GO" id="GO:0003678">
    <property type="term" value="F:DNA helicase activity"/>
    <property type="evidence" value="ECO:0007669"/>
    <property type="project" value="UniProtKB-EC"/>
</dbReference>
<evidence type="ECO:0000256" key="11">
    <source>
        <dbReference type="ARBA" id="ARBA00044535"/>
    </source>
</evidence>
<dbReference type="SUPFAM" id="SSF52540">
    <property type="entry name" value="P-loop containing nucleoside triphosphate hydrolases"/>
    <property type="match status" value="1"/>
</dbReference>
<organism evidence="15 16">
    <name type="scientific">Neolewinella antarctica</name>
    <dbReference type="NCBI Taxonomy" id="442734"/>
    <lineage>
        <taxon>Bacteria</taxon>
        <taxon>Pseudomonadati</taxon>
        <taxon>Bacteroidota</taxon>
        <taxon>Saprospiria</taxon>
        <taxon>Saprospirales</taxon>
        <taxon>Lewinellaceae</taxon>
        <taxon>Neolewinella</taxon>
    </lineage>
</organism>
<dbReference type="InterPro" id="IPR014001">
    <property type="entry name" value="Helicase_ATP-bd"/>
</dbReference>
<accession>A0ABX0X6J8</accession>
<evidence type="ECO:0000256" key="1">
    <source>
        <dbReference type="ARBA" id="ARBA00005446"/>
    </source>
</evidence>
<dbReference type="GO" id="GO:0016787">
    <property type="term" value="F:hydrolase activity"/>
    <property type="evidence" value="ECO:0007669"/>
    <property type="project" value="UniProtKB-KW"/>
</dbReference>
<dbReference type="PANTHER" id="PTHR13710:SF105">
    <property type="entry name" value="ATP-DEPENDENT DNA HELICASE Q1"/>
    <property type="match status" value="1"/>
</dbReference>
<dbReference type="PANTHER" id="PTHR13710">
    <property type="entry name" value="DNA HELICASE RECQ FAMILY MEMBER"/>
    <property type="match status" value="1"/>
</dbReference>
<comment type="catalytic activity">
    <reaction evidence="9">
        <text>Couples ATP hydrolysis with the unwinding of duplex DNA by translocating in the 3'-5' direction.</text>
        <dbReference type="EC" id="5.6.2.4"/>
    </reaction>
</comment>
<dbReference type="RefSeq" id="WP_168035644.1">
    <property type="nucleotide sequence ID" value="NZ_JAATJH010000001.1"/>
</dbReference>
<dbReference type="Pfam" id="PF00270">
    <property type="entry name" value="DEAD"/>
    <property type="match status" value="1"/>
</dbReference>
<keyword evidence="2" id="KW-0479">Metal-binding</keyword>
<dbReference type="EC" id="5.6.2.4" evidence="10"/>
<keyword evidence="7" id="KW-0238">DNA-binding</keyword>
<evidence type="ECO:0000256" key="6">
    <source>
        <dbReference type="ARBA" id="ARBA00022840"/>
    </source>
</evidence>
<evidence type="ECO:0000256" key="4">
    <source>
        <dbReference type="ARBA" id="ARBA00022801"/>
    </source>
</evidence>
<dbReference type="InterPro" id="IPR036388">
    <property type="entry name" value="WH-like_DNA-bd_sf"/>
</dbReference>
<evidence type="ECO:0000256" key="9">
    <source>
        <dbReference type="ARBA" id="ARBA00034617"/>
    </source>
</evidence>
<keyword evidence="5 15" id="KW-0347">Helicase</keyword>
<dbReference type="Gene3D" id="1.10.10.10">
    <property type="entry name" value="Winged helix-like DNA-binding domain superfamily/Winged helix DNA-binding domain"/>
    <property type="match status" value="1"/>
</dbReference>
<keyword evidence="6" id="KW-0067">ATP-binding</keyword>
<gene>
    <name evidence="15" type="ORF">GGR27_000322</name>
</gene>
<dbReference type="InterPro" id="IPR011545">
    <property type="entry name" value="DEAD/DEAH_box_helicase_dom"/>
</dbReference>
<keyword evidence="8" id="KW-0413">Isomerase</keyword>
<keyword evidence="4 15" id="KW-0378">Hydrolase</keyword>
<dbReference type="PROSITE" id="PS51194">
    <property type="entry name" value="HELICASE_CTER"/>
    <property type="match status" value="1"/>
</dbReference>
<evidence type="ECO:0000256" key="3">
    <source>
        <dbReference type="ARBA" id="ARBA00022741"/>
    </source>
</evidence>
<sequence>MTPTEVLQKYWGYPAFRPGQEEIIDAVMAGRDTLALLPTGGGKSVCFQVPAVALPGVTIVVCPLIALMKDQVRQLKARGIIAEAIYSGLRHQDIDRILDNAVYGKTKLLYLSPERLRTELAQVRIAKMNVSLIAVDEAHCISQWGYDFRPPYLRIAEIREALPRVPVIAVTATATPEVVLDIQENLKFRPNALIVQQSFGRDNLAYVVRRPGGKERQMLKVLEGVPGSSIVYVRSRGLTKKLALLLRRNGINAASYHAGLEPKEKDERQDAWIRGDLRVIVATNAFGMGIDKPNVRSVIHYGPPDSPEAYFQEAGRGGRDGKMSYGIMLYGDGDGERLRQHWRDSFPDLAEIRRVYRALGSYLQIATGVGEGVAYDFDVVEFSNRFEFDVRPALAGLKALERAGYILLTDAVHQPAKIRFLVTKERLYDYQIKNRHTEKLIKTILRTTHGSFLEPVRIDEGALANFLKVPIQQLQRTLVTMATGEVVEYFPQKDDPQVIFLENRVKPEHLHIDQQAYKFLKDRHEIRIETMIAYCSKDLTCRSVLFLQYFGEADAVPCGICDVCRSQTTSTASITPRALYTMIQQKLTEGSNLKVEEVITAYGNVHRPTTTEALERLLREGLVIRQGDQLKRP</sequence>
<proteinExistence type="inferred from homology"/>
<keyword evidence="16" id="KW-1185">Reference proteome</keyword>
<evidence type="ECO:0000256" key="10">
    <source>
        <dbReference type="ARBA" id="ARBA00034808"/>
    </source>
</evidence>
<comment type="similarity">
    <text evidence="1">Belongs to the helicase family. RecQ subfamily.</text>
</comment>
<dbReference type="PROSITE" id="PS51192">
    <property type="entry name" value="HELICASE_ATP_BIND_1"/>
    <property type="match status" value="1"/>
</dbReference>
<protein>
    <recommendedName>
        <fullName evidence="11">ATP-dependent DNA helicase RecQ</fullName>
        <ecNumber evidence="10">5.6.2.4</ecNumber>
    </recommendedName>
    <alternativeName>
        <fullName evidence="12">DNA 3'-5' helicase RecQ</fullName>
    </alternativeName>
</protein>
<keyword evidence="3" id="KW-0547">Nucleotide-binding</keyword>
<evidence type="ECO:0000313" key="15">
    <source>
        <dbReference type="EMBL" id="NJC24841.1"/>
    </source>
</evidence>
<dbReference type="InterPro" id="IPR004589">
    <property type="entry name" value="DNA_helicase_ATP-dep_RecQ"/>
</dbReference>
<evidence type="ECO:0000256" key="2">
    <source>
        <dbReference type="ARBA" id="ARBA00022723"/>
    </source>
</evidence>
<dbReference type="InterPro" id="IPR027417">
    <property type="entry name" value="P-loop_NTPase"/>
</dbReference>
<evidence type="ECO:0000256" key="12">
    <source>
        <dbReference type="ARBA" id="ARBA00044550"/>
    </source>
</evidence>